<comment type="caution">
    <text evidence="1">The sequence shown here is derived from an EMBL/GenBank/DDBJ whole genome shotgun (WGS) entry which is preliminary data.</text>
</comment>
<keyword evidence="2" id="KW-1185">Reference proteome</keyword>
<protein>
    <submittedName>
        <fullName evidence="1">Uncharacterized protein</fullName>
    </submittedName>
</protein>
<name>A0A918CLI4_AGRME</name>
<organism evidence="1 2">
    <name type="scientific">Agromyces mediolanus</name>
    <name type="common">Corynebacterium mediolanum</name>
    <dbReference type="NCBI Taxonomy" id="41986"/>
    <lineage>
        <taxon>Bacteria</taxon>
        <taxon>Bacillati</taxon>
        <taxon>Actinomycetota</taxon>
        <taxon>Actinomycetes</taxon>
        <taxon>Micrococcales</taxon>
        <taxon>Microbacteriaceae</taxon>
        <taxon>Agromyces</taxon>
    </lineage>
</organism>
<evidence type="ECO:0000313" key="2">
    <source>
        <dbReference type="Proteomes" id="UP000610303"/>
    </source>
</evidence>
<dbReference type="AlphaFoldDB" id="A0A918CLI4"/>
<evidence type="ECO:0000313" key="1">
    <source>
        <dbReference type="EMBL" id="GGR29496.1"/>
    </source>
</evidence>
<reference evidence="1" key="1">
    <citation type="journal article" date="2014" name="Int. J. Syst. Evol. Microbiol.">
        <title>Complete genome sequence of Corynebacterium casei LMG S-19264T (=DSM 44701T), isolated from a smear-ripened cheese.</title>
        <authorList>
            <consortium name="US DOE Joint Genome Institute (JGI-PGF)"/>
            <person name="Walter F."/>
            <person name="Albersmeier A."/>
            <person name="Kalinowski J."/>
            <person name="Ruckert C."/>
        </authorList>
    </citation>
    <scope>NUCLEOTIDE SEQUENCE</scope>
    <source>
        <strain evidence="1">JCM 3346</strain>
    </source>
</reference>
<dbReference type="Proteomes" id="UP000610303">
    <property type="component" value="Unassembled WGS sequence"/>
</dbReference>
<reference evidence="1" key="2">
    <citation type="submission" date="2020-09" db="EMBL/GenBank/DDBJ databases">
        <authorList>
            <person name="Sun Q."/>
            <person name="Ohkuma M."/>
        </authorList>
    </citation>
    <scope>NUCLEOTIDE SEQUENCE</scope>
    <source>
        <strain evidence="1">JCM 3346</strain>
    </source>
</reference>
<dbReference type="EMBL" id="BMRJ01000002">
    <property type="protein sequence ID" value="GGR29496.1"/>
    <property type="molecule type" value="Genomic_DNA"/>
</dbReference>
<gene>
    <name evidence="1" type="ORF">GCM10010196_24300</name>
</gene>
<accession>A0A918CLI4</accession>
<sequence>MLAPEQVDGHEALALGAQPADELAVRAAVFDEVAAVHPPSLARLLLPTAACDGTLHSFRPEPDGARRIA</sequence>
<proteinExistence type="predicted"/>